<dbReference type="PRINTS" id="PR00056">
    <property type="entry name" value="HSFDOMAIN"/>
</dbReference>
<dbReference type="Proteomes" id="UP000796880">
    <property type="component" value="Unassembled WGS sequence"/>
</dbReference>
<dbReference type="GO" id="GO:0000978">
    <property type="term" value="F:RNA polymerase II cis-regulatory region sequence-specific DNA binding"/>
    <property type="evidence" value="ECO:0007669"/>
    <property type="project" value="TreeGrafter"/>
</dbReference>
<comment type="subunit">
    <text evidence="2">Homotrimer.</text>
</comment>
<dbReference type="InterPro" id="IPR036388">
    <property type="entry name" value="WH-like_DNA-bd_sf"/>
</dbReference>
<sequence>MDSKDEGYYSNTTPPESSGFVKEGVSPKTESESCTIGLSTIQPERHAPLMESQSFTSEPFNSMDTITPGFPGSHSSSSLVFDPIEFQAFSTMNLSPSTGALVTRSDTGYVEVPQPLECLHAYPIPPFLSKTFDLVDDPALDPIISWGSTGESFVVWDPVEFGRLILPRNFKHNNFSSFVRQLNTYVGIAVEFQGFRKIDTDKWEFANEAFQRGRRDLLKNIQRRKSTQSLQIASYTRPSTEAGKYGLEGEVEGLRKEKSLLMQEVAELQQQQQGTVQHMELVNNRLRSAEQRQNQMISFMGKLLQNPSFVARLKQKAEHRNIGSSRVPRKFVKQHQHGMGKSDSSMEGQLVKYYPGGTDFNPVPVELSSDCYSQGMSGLLGIGAESKPFQFENAESEKLNVSDELAVMRGLGDAPMHEEEGASSMQIQDPIFKGKGVLKPQQEVNPEYHVSFPDDMVKEKSFPELSSSGFESIIKQEGIWSMGFDARVGMSSSGNELWGDPVSYEEPEMGPDDMVKEKSFPELSSSGFESIIKQEGIWSMGFDASAGMSSSGNELWGDAVSYEKPEMGVTEGLLDVWDLGSLHAFNELENEAGQPKDCIPKSMDP</sequence>
<evidence type="ECO:0000256" key="2">
    <source>
        <dbReference type="ARBA" id="ARBA00011233"/>
    </source>
</evidence>
<evidence type="ECO:0000256" key="3">
    <source>
        <dbReference type="ARBA" id="ARBA00022553"/>
    </source>
</evidence>
<evidence type="ECO:0000313" key="13">
    <source>
        <dbReference type="Proteomes" id="UP000796880"/>
    </source>
</evidence>
<evidence type="ECO:0000256" key="5">
    <source>
        <dbReference type="ARBA" id="ARBA00023016"/>
    </source>
</evidence>
<dbReference type="Gene3D" id="1.10.10.10">
    <property type="entry name" value="Winged helix-like DNA-binding domain superfamily/Winged helix DNA-binding domain"/>
    <property type="match status" value="1"/>
</dbReference>
<feature type="domain" description="HSF-type DNA-binding" evidence="11">
    <location>
        <begin position="123"/>
        <end position="224"/>
    </location>
</feature>
<evidence type="ECO:0000256" key="10">
    <source>
        <dbReference type="SAM" id="MobiDB-lite"/>
    </source>
</evidence>
<keyword evidence="5" id="KW-0346">Stress response</keyword>
<keyword evidence="3" id="KW-0597">Phosphoprotein</keyword>
<dbReference type="GO" id="GO:0003700">
    <property type="term" value="F:DNA-binding transcription factor activity"/>
    <property type="evidence" value="ECO:0007669"/>
    <property type="project" value="InterPro"/>
</dbReference>
<name>A0A8K0E988_9ROSA</name>
<dbReference type="EMBL" id="VOIH02000007">
    <property type="protein sequence ID" value="KAF3441719.1"/>
    <property type="molecule type" value="Genomic_DNA"/>
</dbReference>
<evidence type="ECO:0000313" key="12">
    <source>
        <dbReference type="EMBL" id="KAF3441719.1"/>
    </source>
</evidence>
<gene>
    <name evidence="12" type="ORF">FNV43_RR15634</name>
</gene>
<keyword evidence="7" id="KW-0804">Transcription</keyword>
<dbReference type="PANTHER" id="PTHR10015">
    <property type="entry name" value="HEAT SHOCK TRANSCRIPTION FACTOR"/>
    <property type="match status" value="1"/>
</dbReference>
<comment type="caution">
    <text evidence="12">The sequence shown here is derived from an EMBL/GenBank/DDBJ whole genome shotgun (WGS) entry which is preliminary data.</text>
</comment>
<protein>
    <recommendedName>
        <fullName evidence="11">HSF-type DNA-binding domain-containing protein</fullName>
    </recommendedName>
</protein>
<evidence type="ECO:0000256" key="4">
    <source>
        <dbReference type="ARBA" id="ARBA00023015"/>
    </source>
</evidence>
<dbReference type="OrthoDB" id="60033at2759"/>
<keyword evidence="8" id="KW-0539">Nucleus</keyword>
<dbReference type="FunFam" id="1.10.10.10:FF:000037">
    <property type="entry name" value="Heat stress transcription factor B-4"/>
    <property type="match status" value="1"/>
</dbReference>
<dbReference type="PANTHER" id="PTHR10015:SF337">
    <property type="entry name" value="HEAT STRESS TRANSCRIPTION FACTOR A-3"/>
    <property type="match status" value="1"/>
</dbReference>
<organism evidence="12 13">
    <name type="scientific">Rhamnella rubrinervis</name>
    <dbReference type="NCBI Taxonomy" id="2594499"/>
    <lineage>
        <taxon>Eukaryota</taxon>
        <taxon>Viridiplantae</taxon>
        <taxon>Streptophyta</taxon>
        <taxon>Embryophyta</taxon>
        <taxon>Tracheophyta</taxon>
        <taxon>Spermatophyta</taxon>
        <taxon>Magnoliopsida</taxon>
        <taxon>eudicotyledons</taxon>
        <taxon>Gunneridae</taxon>
        <taxon>Pentapetalae</taxon>
        <taxon>rosids</taxon>
        <taxon>fabids</taxon>
        <taxon>Rosales</taxon>
        <taxon>Rhamnaceae</taxon>
        <taxon>rhamnoid group</taxon>
        <taxon>Rhamneae</taxon>
        <taxon>Rhamnella</taxon>
    </lineage>
</organism>
<dbReference type="GO" id="GO:0006357">
    <property type="term" value="P:regulation of transcription by RNA polymerase II"/>
    <property type="evidence" value="ECO:0007669"/>
    <property type="project" value="TreeGrafter"/>
</dbReference>
<proteinExistence type="inferred from homology"/>
<keyword evidence="6" id="KW-0238">DNA-binding</keyword>
<evidence type="ECO:0000256" key="1">
    <source>
        <dbReference type="ARBA" id="ARBA00004123"/>
    </source>
</evidence>
<evidence type="ECO:0000256" key="8">
    <source>
        <dbReference type="ARBA" id="ARBA00023242"/>
    </source>
</evidence>
<dbReference type="SMART" id="SM00415">
    <property type="entry name" value="HSF"/>
    <property type="match status" value="1"/>
</dbReference>
<evidence type="ECO:0000256" key="9">
    <source>
        <dbReference type="RuleBase" id="RU004020"/>
    </source>
</evidence>
<reference evidence="12" key="1">
    <citation type="submission" date="2020-03" db="EMBL/GenBank/DDBJ databases">
        <title>A high-quality chromosome-level genome assembly of a woody plant with both climbing and erect habits, Rhamnella rubrinervis.</title>
        <authorList>
            <person name="Lu Z."/>
            <person name="Yang Y."/>
            <person name="Zhu X."/>
            <person name="Sun Y."/>
        </authorList>
    </citation>
    <scope>NUCLEOTIDE SEQUENCE</scope>
    <source>
        <strain evidence="12">BYM</strain>
        <tissue evidence="12">Leaf</tissue>
    </source>
</reference>
<dbReference type="AlphaFoldDB" id="A0A8K0E988"/>
<keyword evidence="13" id="KW-1185">Reference proteome</keyword>
<dbReference type="GO" id="GO:0005634">
    <property type="term" value="C:nucleus"/>
    <property type="evidence" value="ECO:0007669"/>
    <property type="project" value="UniProtKB-SubCell"/>
</dbReference>
<dbReference type="GO" id="GO:0034605">
    <property type="term" value="P:cellular response to heat"/>
    <property type="evidence" value="ECO:0007669"/>
    <property type="project" value="TreeGrafter"/>
</dbReference>
<feature type="region of interest" description="Disordered" evidence="10">
    <location>
        <begin position="1"/>
        <end position="33"/>
    </location>
</feature>
<dbReference type="Pfam" id="PF00447">
    <property type="entry name" value="HSF_DNA-bind"/>
    <property type="match status" value="1"/>
</dbReference>
<comment type="similarity">
    <text evidence="9">Belongs to the HSF family.</text>
</comment>
<dbReference type="InterPro" id="IPR000232">
    <property type="entry name" value="HSF_DNA-bd"/>
</dbReference>
<keyword evidence="4" id="KW-0805">Transcription regulation</keyword>
<comment type="subcellular location">
    <subcellularLocation>
        <location evidence="1">Nucleus</location>
    </subcellularLocation>
</comment>
<evidence type="ECO:0000256" key="6">
    <source>
        <dbReference type="ARBA" id="ARBA00023125"/>
    </source>
</evidence>
<accession>A0A8K0E988</accession>
<dbReference type="SUPFAM" id="SSF46785">
    <property type="entry name" value="Winged helix' DNA-binding domain"/>
    <property type="match status" value="1"/>
</dbReference>
<evidence type="ECO:0000256" key="7">
    <source>
        <dbReference type="ARBA" id="ARBA00023163"/>
    </source>
</evidence>
<dbReference type="InterPro" id="IPR036390">
    <property type="entry name" value="WH_DNA-bd_sf"/>
</dbReference>
<evidence type="ECO:0000259" key="11">
    <source>
        <dbReference type="SMART" id="SM00415"/>
    </source>
</evidence>